<evidence type="ECO:0000259" key="1">
    <source>
        <dbReference type="Pfam" id="PF14540"/>
    </source>
</evidence>
<dbReference type="OrthoDB" id="2350973at2"/>
<dbReference type="RefSeq" id="WP_136373716.1">
    <property type="nucleotide sequence ID" value="NZ_SSOB01000065.1"/>
</dbReference>
<feature type="domain" description="Nucleotidyltransferase-like" evidence="1">
    <location>
        <begin position="37"/>
        <end position="118"/>
    </location>
</feature>
<feature type="domain" description="YgxA-like substrate binding" evidence="3">
    <location>
        <begin position="123"/>
        <end position="219"/>
    </location>
</feature>
<dbReference type="InterPro" id="IPR029348">
    <property type="entry name" value="NTF-like"/>
</dbReference>
<protein>
    <recommendedName>
        <fullName evidence="6">Nucleotidyltransferase-like domain-containing protein</fullName>
    </recommendedName>
</protein>
<sequence length="295" mass="33919">MSRLDTSGLFYMDLFGREDGLESLLLVIDPYSYGGLNDGMDRLVVAVFNKPPLRDVEHWMWGETRIQVNRITMDGVEKWITSGEHKGVVQWILEGDVLLDRNGYLSDLRRRLAEWPAELKERKILCEFTKLTRTYLQAKEDLKNGQLLDAYSNILSALHHWADISLIEEGMHPELTVWVQMRRVNPGIYKLYEELTTSSETLEQRIQLVLLACEFSVLTKLRSCCALLLRIVSSRPEPWSVPELQRHPELDGLQVDLSLVLQKLVMKGLLRESTRSQREAGLGAMEIRYAPAHGE</sequence>
<dbReference type="Proteomes" id="UP000310636">
    <property type="component" value="Unassembled WGS sequence"/>
</dbReference>
<dbReference type="InterPro" id="IPR041143">
    <property type="entry name" value="YgxA_HTH"/>
</dbReference>
<dbReference type="Gene3D" id="1.10.10.10">
    <property type="entry name" value="Winged helix-like DNA-binding domain superfamily/Winged helix DNA-binding domain"/>
    <property type="match status" value="1"/>
</dbReference>
<dbReference type="EMBL" id="SSOB01000065">
    <property type="protein sequence ID" value="THF72974.1"/>
    <property type="molecule type" value="Genomic_DNA"/>
</dbReference>
<reference evidence="4 5" key="1">
    <citation type="submission" date="2019-04" db="EMBL/GenBank/DDBJ databases">
        <title>Cohnella sp. nov. isolated from preserved vegetables.</title>
        <authorList>
            <person name="Lin S.-Y."/>
            <person name="Hung M.-H."/>
            <person name="Young C.-C."/>
        </authorList>
    </citation>
    <scope>NUCLEOTIDE SEQUENCE [LARGE SCALE GENOMIC DNA]</scope>
    <source>
        <strain evidence="4 5">CC-MHH1044</strain>
    </source>
</reference>
<dbReference type="Gene3D" id="3.30.460.10">
    <property type="entry name" value="Beta Polymerase, domain 2"/>
    <property type="match status" value="1"/>
</dbReference>
<proteinExistence type="predicted"/>
<evidence type="ECO:0000259" key="3">
    <source>
        <dbReference type="Pfam" id="PF22339"/>
    </source>
</evidence>
<evidence type="ECO:0008006" key="6">
    <source>
        <dbReference type="Google" id="ProtNLM"/>
    </source>
</evidence>
<evidence type="ECO:0000313" key="5">
    <source>
        <dbReference type="Proteomes" id="UP000310636"/>
    </source>
</evidence>
<dbReference type="Gene3D" id="1.20.120.330">
    <property type="entry name" value="Nucleotidyltransferases domain 2"/>
    <property type="match status" value="1"/>
</dbReference>
<gene>
    <name evidence="4" type="ORF">E6C55_30975</name>
</gene>
<name>A0A4S4BF88_9BACL</name>
<dbReference type="Pfam" id="PF18576">
    <property type="entry name" value="HTH_52"/>
    <property type="match status" value="1"/>
</dbReference>
<evidence type="ECO:0000313" key="4">
    <source>
        <dbReference type="EMBL" id="THF72974.1"/>
    </source>
</evidence>
<dbReference type="AlphaFoldDB" id="A0A4S4BF88"/>
<organism evidence="4 5">
    <name type="scientific">Cohnella fermenti</name>
    <dbReference type="NCBI Taxonomy" id="2565925"/>
    <lineage>
        <taxon>Bacteria</taxon>
        <taxon>Bacillati</taxon>
        <taxon>Bacillota</taxon>
        <taxon>Bacilli</taxon>
        <taxon>Bacillales</taxon>
        <taxon>Paenibacillaceae</taxon>
        <taxon>Cohnella</taxon>
    </lineage>
</organism>
<dbReference type="InterPro" id="IPR036388">
    <property type="entry name" value="WH-like_DNA-bd_sf"/>
</dbReference>
<dbReference type="Pfam" id="PF14540">
    <property type="entry name" value="NTF-like"/>
    <property type="match status" value="1"/>
</dbReference>
<comment type="caution">
    <text evidence="4">The sequence shown here is derived from an EMBL/GenBank/DDBJ whole genome shotgun (WGS) entry which is preliminary data.</text>
</comment>
<feature type="domain" description="YgxA-like helix-turn-helix" evidence="2">
    <location>
        <begin position="228"/>
        <end position="274"/>
    </location>
</feature>
<dbReference type="InterPro" id="IPR043519">
    <property type="entry name" value="NT_sf"/>
</dbReference>
<evidence type="ECO:0000259" key="2">
    <source>
        <dbReference type="Pfam" id="PF18576"/>
    </source>
</evidence>
<dbReference type="Pfam" id="PF22339">
    <property type="entry name" value="YgxA-like_sub_bind"/>
    <property type="match status" value="1"/>
</dbReference>
<dbReference type="InterPro" id="IPR054515">
    <property type="entry name" value="YgxA-like_substrate-bd"/>
</dbReference>
<keyword evidence="5" id="KW-1185">Reference proteome</keyword>
<accession>A0A4S4BF88</accession>